<dbReference type="Pfam" id="PF01551">
    <property type="entry name" value="Peptidase_M23"/>
    <property type="match status" value="1"/>
</dbReference>
<dbReference type="CDD" id="cd12797">
    <property type="entry name" value="M23_peptidase"/>
    <property type="match status" value="1"/>
</dbReference>
<dbReference type="Gene3D" id="2.70.70.10">
    <property type="entry name" value="Glucose Permease (Domain IIA)"/>
    <property type="match status" value="1"/>
</dbReference>
<accession>A0ABW7GX35</accession>
<dbReference type="SMART" id="SM00257">
    <property type="entry name" value="LysM"/>
    <property type="match status" value="1"/>
</dbReference>
<evidence type="ECO:0000313" key="5">
    <source>
        <dbReference type="EMBL" id="MFG6466346.1"/>
    </source>
</evidence>
<evidence type="ECO:0000259" key="4">
    <source>
        <dbReference type="PROSITE" id="PS51782"/>
    </source>
</evidence>
<dbReference type="RefSeq" id="WP_394382848.1">
    <property type="nucleotide sequence ID" value="NZ_JBIGIB010000002.1"/>
</dbReference>
<protein>
    <submittedName>
        <fullName evidence="5">Peptidoglycan DD-metalloendopeptidase family protein</fullName>
    </submittedName>
</protein>
<gene>
    <name evidence="5" type="ORF">ACG01O_07000</name>
</gene>
<dbReference type="EMBL" id="JBIGIB010000002">
    <property type="protein sequence ID" value="MFG6466346.1"/>
    <property type="molecule type" value="Genomic_DNA"/>
</dbReference>
<dbReference type="InterPro" id="IPR011055">
    <property type="entry name" value="Dup_hybrid_motif"/>
</dbReference>
<evidence type="ECO:0000313" key="6">
    <source>
        <dbReference type="Proteomes" id="UP001606303"/>
    </source>
</evidence>
<evidence type="ECO:0000256" key="2">
    <source>
        <dbReference type="SAM" id="MobiDB-lite"/>
    </source>
</evidence>
<feature type="domain" description="LysM" evidence="4">
    <location>
        <begin position="68"/>
        <end position="112"/>
    </location>
</feature>
<sequence length="295" mass="30793">MLNRLRTLPLFAAALLLSACGTSLHRAPVEDRNPQPARPSAPAATPVATPAAPDVKPPPGAENAGKPGYYTVKPGDALIRIALDNGQSWRDLAKWNSLDNPNRIEVGQVLRVVPPGVDAGVVSAKPIAAAPKTEARPLDAKAPVVSASAPATSASAASAPSAAVTAPAAAADEDGLSWGWPVHQPVSAGFDDQRNKGLDFAGKPGDPVFAVADGRVVYAGSGLRGYGNLVIIKHNNTYLTAYAHNRAMLVEQDQVVRKGQRIAEMGSTESDTVKLHFEVRKLGKPVDPAKLLPSR</sequence>
<comment type="similarity">
    <text evidence="1">Belongs to the E.coli NlpD/Haemophilus LppB family.</text>
</comment>
<comment type="caution">
    <text evidence="5">The sequence shown here is derived from an EMBL/GenBank/DDBJ whole genome shotgun (WGS) entry which is preliminary data.</text>
</comment>
<proteinExistence type="inferred from homology"/>
<dbReference type="SUPFAM" id="SSF51261">
    <property type="entry name" value="Duplicated hybrid motif"/>
    <property type="match status" value="1"/>
</dbReference>
<evidence type="ECO:0000256" key="1">
    <source>
        <dbReference type="ARBA" id="ARBA00038420"/>
    </source>
</evidence>
<dbReference type="InterPro" id="IPR016047">
    <property type="entry name" value="M23ase_b-sheet_dom"/>
</dbReference>
<dbReference type="PROSITE" id="PS51257">
    <property type="entry name" value="PROKAR_LIPOPROTEIN"/>
    <property type="match status" value="1"/>
</dbReference>
<dbReference type="PANTHER" id="PTHR21666:SF263">
    <property type="entry name" value="MUREIN HYDROLASE ACTIVATOR NLPD"/>
    <property type="match status" value="1"/>
</dbReference>
<organism evidence="5 6">
    <name type="scientific">Pelomonas baiyunensis</name>
    <dbReference type="NCBI Taxonomy" id="3299026"/>
    <lineage>
        <taxon>Bacteria</taxon>
        <taxon>Pseudomonadati</taxon>
        <taxon>Pseudomonadota</taxon>
        <taxon>Betaproteobacteria</taxon>
        <taxon>Burkholderiales</taxon>
        <taxon>Sphaerotilaceae</taxon>
        <taxon>Roseateles</taxon>
    </lineage>
</organism>
<feature type="region of interest" description="Disordered" evidence="2">
    <location>
        <begin position="27"/>
        <end position="68"/>
    </location>
</feature>
<dbReference type="Gene3D" id="3.10.350.10">
    <property type="entry name" value="LysM domain"/>
    <property type="match status" value="1"/>
</dbReference>
<feature type="chain" id="PRO_5047463854" evidence="3">
    <location>
        <begin position="27"/>
        <end position="295"/>
    </location>
</feature>
<dbReference type="InterPro" id="IPR036779">
    <property type="entry name" value="LysM_dom_sf"/>
</dbReference>
<keyword evidence="3" id="KW-0732">Signal</keyword>
<evidence type="ECO:0000256" key="3">
    <source>
        <dbReference type="SAM" id="SignalP"/>
    </source>
</evidence>
<keyword evidence="6" id="KW-1185">Reference proteome</keyword>
<dbReference type="CDD" id="cd00118">
    <property type="entry name" value="LysM"/>
    <property type="match status" value="1"/>
</dbReference>
<dbReference type="PANTHER" id="PTHR21666">
    <property type="entry name" value="PEPTIDASE-RELATED"/>
    <property type="match status" value="1"/>
</dbReference>
<dbReference type="InterPro" id="IPR050570">
    <property type="entry name" value="Cell_wall_metabolism_enzyme"/>
</dbReference>
<feature type="signal peptide" evidence="3">
    <location>
        <begin position="1"/>
        <end position="26"/>
    </location>
</feature>
<dbReference type="Proteomes" id="UP001606303">
    <property type="component" value="Unassembled WGS sequence"/>
</dbReference>
<dbReference type="Pfam" id="PF01476">
    <property type="entry name" value="LysM"/>
    <property type="match status" value="1"/>
</dbReference>
<dbReference type="PROSITE" id="PS51782">
    <property type="entry name" value="LYSM"/>
    <property type="match status" value="1"/>
</dbReference>
<feature type="compositionally biased region" description="Low complexity" evidence="2">
    <location>
        <begin position="34"/>
        <end position="54"/>
    </location>
</feature>
<name>A0ABW7GX35_9BURK</name>
<reference evidence="5 6" key="1">
    <citation type="submission" date="2024-08" db="EMBL/GenBank/DDBJ databases">
        <authorList>
            <person name="Lu H."/>
        </authorList>
    </citation>
    <scope>NUCLEOTIDE SEQUENCE [LARGE SCALE GENOMIC DNA]</scope>
    <source>
        <strain evidence="5 6">BYS87W</strain>
    </source>
</reference>
<dbReference type="InterPro" id="IPR018392">
    <property type="entry name" value="LysM"/>
</dbReference>